<dbReference type="AlphaFoldDB" id="A0A7Y9DQU5"/>
<protein>
    <submittedName>
        <fullName evidence="2">Putative membrane protein</fullName>
    </submittedName>
</protein>
<evidence type="ECO:0000313" key="3">
    <source>
        <dbReference type="Proteomes" id="UP000521922"/>
    </source>
</evidence>
<organism evidence="2 3">
    <name type="scientific">Kineococcus aurantiacus</name>
    <dbReference type="NCBI Taxonomy" id="37633"/>
    <lineage>
        <taxon>Bacteria</taxon>
        <taxon>Bacillati</taxon>
        <taxon>Actinomycetota</taxon>
        <taxon>Actinomycetes</taxon>
        <taxon>Kineosporiales</taxon>
        <taxon>Kineosporiaceae</taxon>
        <taxon>Kineococcus</taxon>
    </lineage>
</organism>
<dbReference type="RefSeq" id="WP_179757331.1">
    <property type="nucleotide sequence ID" value="NZ_BAAAGN010000024.1"/>
</dbReference>
<keyword evidence="1" id="KW-0472">Membrane</keyword>
<accession>A0A7Y9DQU5</accession>
<proteinExistence type="predicted"/>
<feature type="transmembrane region" description="Helical" evidence="1">
    <location>
        <begin position="29"/>
        <end position="47"/>
    </location>
</feature>
<keyword evidence="1" id="KW-1133">Transmembrane helix</keyword>
<evidence type="ECO:0000313" key="2">
    <source>
        <dbReference type="EMBL" id="NYD25136.1"/>
    </source>
</evidence>
<keyword evidence="3" id="KW-1185">Reference proteome</keyword>
<keyword evidence="1" id="KW-0812">Transmembrane</keyword>
<comment type="caution">
    <text evidence="2">The sequence shown here is derived from an EMBL/GenBank/DDBJ whole genome shotgun (WGS) entry which is preliminary data.</text>
</comment>
<dbReference type="Proteomes" id="UP000521922">
    <property type="component" value="Unassembled WGS sequence"/>
</dbReference>
<evidence type="ECO:0000256" key="1">
    <source>
        <dbReference type="SAM" id="Phobius"/>
    </source>
</evidence>
<sequence>MSQAIGVLPLGVLVVMSSARFGTGALMWGVLVGVTNALGLVLFYRGLAQDSMSTVAPVTTLTSALVPSSVGWC</sequence>
<reference evidence="2 3" key="1">
    <citation type="submission" date="2020-07" db="EMBL/GenBank/DDBJ databases">
        <title>Sequencing the genomes of 1000 actinobacteria strains.</title>
        <authorList>
            <person name="Klenk H.-P."/>
        </authorList>
    </citation>
    <scope>NUCLEOTIDE SEQUENCE [LARGE SCALE GENOMIC DNA]</scope>
    <source>
        <strain evidence="2 3">DSM 7487</strain>
    </source>
</reference>
<dbReference type="EMBL" id="JACCBB010000002">
    <property type="protein sequence ID" value="NYD25136.1"/>
    <property type="molecule type" value="Genomic_DNA"/>
</dbReference>
<gene>
    <name evidence="2" type="ORF">BJ968_004745</name>
</gene>
<name>A0A7Y9DQU5_9ACTN</name>